<evidence type="ECO:0000256" key="1">
    <source>
        <dbReference type="ARBA" id="ARBA00010954"/>
    </source>
</evidence>
<proteinExistence type="inferred from homology"/>
<evidence type="ECO:0000313" key="4">
    <source>
        <dbReference type="Proteomes" id="UP001590951"/>
    </source>
</evidence>
<dbReference type="PANTHER" id="PTHR12832">
    <property type="entry name" value="TESTIS-SPECIFIC PROTEIN PBS13 T-COMPLEX 11"/>
    <property type="match status" value="1"/>
</dbReference>
<feature type="region of interest" description="Disordered" evidence="2">
    <location>
        <begin position="29"/>
        <end position="68"/>
    </location>
</feature>
<evidence type="ECO:0000313" key="3">
    <source>
        <dbReference type="EMBL" id="KAL2055523.1"/>
    </source>
</evidence>
<dbReference type="Proteomes" id="UP001590951">
    <property type="component" value="Unassembled WGS sequence"/>
</dbReference>
<protein>
    <submittedName>
        <fullName evidence="3">Uncharacterized protein</fullName>
    </submittedName>
</protein>
<organism evidence="3 4">
    <name type="scientific">Lepraria finkii</name>
    <dbReference type="NCBI Taxonomy" id="1340010"/>
    <lineage>
        <taxon>Eukaryota</taxon>
        <taxon>Fungi</taxon>
        <taxon>Dikarya</taxon>
        <taxon>Ascomycota</taxon>
        <taxon>Pezizomycotina</taxon>
        <taxon>Lecanoromycetes</taxon>
        <taxon>OSLEUM clade</taxon>
        <taxon>Lecanoromycetidae</taxon>
        <taxon>Lecanorales</taxon>
        <taxon>Lecanorineae</taxon>
        <taxon>Stereocaulaceae</taxon>
        <taxon>Lepraria</taxon>
    </lineage>
</organism>
<reference evidence="3 4" key="1">
    <citation type="submission" date="2024-09" db="EMBL/GenBank/DDBJ databases">
        <title>Rethinking Asexuality: The Enigmatic Case of Functional Sexual Genes in Lepraria (Stereocaulaceae).</title>
        <authorList>
            <person name="Doellman M."/>
            <person name="Sun Y."/>
            <person name="Barcenas-Pena A."/>
            <person name="Lumbsch H.T."/>
            <person name="Grewe F."/>
        </authorList>
    </citation>
    <scope>NUCLEOTIDE SEQUENCE [LARGE SCALE GENOMIC DNA]</scope>
    <source>
        <strain evidence="3 4">Grewe 0041</strain>
    </source>
</reference>
<comment type="similarity">
    <text evidence="1">Belongs to the TCP11 family.</text>
</comment>
<name>A0ABR4BHV7_9LECA</name>
<dbReference type="PANTHER" id="PTHR12832:SF11">
    <property type="entry name" value="LD23868P"/>
    <property type="match status" value="1"/>
</dbReference>
<dbReference type="EMBL" id="JBHFEH010000011">
    <property type="protein sequence ID" value="KAL2055523.1"/>
    <property type="molecule type" value="Genomic_DNA"/>
</dbReference>
<dbReference type="InterPro" id="IPR008862">
    <property type="entry name" value="Tcp11"/>
</dbReference>
<sequence length="612" mass="70518">MGQDSVPANPQVFRQPLIRLHVHRRCSYENPTSSEYDTEGKSASECPKATALPPIKTPSNTSCTEQRPEHTMYHPCLDSQVSYRSESQSKSLRNFWSASLEPPITCESLRELEWDQLLNNLLLRHDLNFDPQIQYRPITHGPRGKKRMTQINDYWDAVRVEISMISGDWSRRSLRRASTCYSTPALYLEATTGPQPIPRRLPLMFEAIRETLKTLAPKRQWYAIDERLDAALLVQQLDNGVCDFVSLSDWLGALLRPLCSPERYPLFSDMTSVIKRGVRDADTELIVNGLQGLFNILETMRLDFANHRIRCLRVATVEDTVDFEQRDFLRRIADGWDPSEARTWLQDLFAVQPSKESQSSRFSNFVQATTDIITSNSDYLPPTFTLDYIRLRTLQMDFQTLMYQAACHRIFVNILKALKWNGSTPQSAYNDLYTRISVLISDEESNDDHPQRTEDVALEIVRAAYSVCKCPGMPALKHLMFAEHHLRKYCDQQSDVFDFDHLEKALSSQFHLAVEREVKAMKDLSPGQITSRYLPETPIKSIADSTDVRTEILRIAQRTAHIAILHWRIWAPILYEQPVEQICHRVPAYHGSGYLGLYILRHEPKSFFNASM</sequence>
<dbReference type="Pfam" id="PF05794">
    <property type="entry name" value="Tcp11"/>
    <property type="match status" value="1"/>
</dbReference>
<accession>A0ABR4BHV7</accession>
<keyword evidence="4" id="KW-1185">Reference proteome</keyword>
<comment type="caution">
    <text evidence="3">The sequence shown here is derived from an EMBL/GenBank/DDBJ whole genome shotgun (WGS) entry which is preliminary data.</text>
</comment>
<evidence type="ECO:0000256" key="2">
    <source>
        <dbReference type="SAM" id="MobiDB-lite"/>
    </source>
</evidence>
<gene>
    <name evidence="3" type="ORF">ABVK25_004331</name>
</gene>